<dbReference type="AlphaFoldDB" id="A0A518FGZ6"/>
<reference evidence="1 2" key="1">
    <citation type="submission" date="2019-02" db="EMBL/GenBank/DDBJ databases">
        <title>Deep-cultivation of Planctomycetes and their phenomic and genomic characterization uncovers novel biology.</title>
        <authorList>
            <person name="Wiegand S."/>
            <person name="Jogler M."/>
            <person name="Boedeker C."/>
            <person name="Pinto D."/>
            <person name="Vollmers J."/>
            <person name="Rivas-Marin E."/>
            <person name="Kohn T."/>
            <person name="Peeters S.H."/>
            <person name="Heuer A."/>
            <person name="Rast P."/>
            <person name="Oberbeckmann S."/>
            <person name="Bunk B."/>
            <person name="Jeske O."/>
            <person name="Meyerdierks A."/>
            <person name="Storesund J.E."/>
            <person name="Kallscheuer N."/>
            <person name="Luecker S."/>
            <person name="Lage O.M."/>
            <person name="Pohl T."/>
            <person name="Merkel B.J."/>
            <person name="Hornburger P."/>
            <person name="Mueller R.-W."/>
            <person name="Bruemmer F."/>
            <person name="Labrenz M."/>
            <person name="Spormann A.M."/>
            <person name="Op den Camp H."/>
            <person name="Overmann J."/>
            <person name="Amann R."/>
            <person name="Jetten M.S.M."/>
            <person name="Mascher T."/>
            <person name="Medema M.H."/>
            <person name="Devos D.P."/>
            <person name="Kaster A.-K."/>
            <person name="Ovreas L."/>
            <person name="Rohde M."/>
            <person name="Galperin M.Y."/>
            <person name="Jogler C."/>
        </authorList>
    </citation>
    <scope>NUCLEOTIDE SEQUENCE [LARGE SCALE GENOMIC DNA]</scope>
    <source>
        <strain evidence="1 2">Pan153</strain>
    </source>
</reference>
<evidence type="ECO:0000313" key="1">
    <source>
        <dbReference type="EMBL" id="QDV15603.1"/>
    </source>
</evidence>
<proteinExistence type="predicted"/>
<gene>
    <name evidence="1" type="ORF">Pan153_02190</name>
</gene>
<name>A0A518FGZ6_9PLAN</name>
<dbReference type="Proteomes" id="UP000320839">
    <property type="component" value="Chromosome"/>
</dbReference>
<evidence type="ECO:0000313" key="2">
    <source>
        <dbReference type="Proteomes" id="UP000320839"/>
    </source>
</evidence>
<dbReference type="EMBL" id="CP036317">
    <property type="protein sequence ID" value="QDV15603.1"/>
    <property type="molecule type" value="Genomic_DNA"/>
</dbReference>
<organism evidence="1 2">
    <name type="scientific">Gimesia panareensis</name>
    <dbReference type="NCBI Taxonomy" id="2527978"/>
    <lineage>
        <taxon>Bacteria</taxon>
        <taxon>Pseudomonadati</taxon>
        <taxon>Planctomycetota</taxon>
        <taxon>Planctomycetia</taxon>
        <taxon>Planctomycetales</taxon>
        <taxon>Planctomycetaceae</taxon>
        <taxon>Gimesia</taxon>
    </lineage>
</organism>
<protein>
    <submittedName>
        <fullName evidence="1">Uncharacterized protein</fullName>
    </submittedName>
</protein>
<sequence>MGLYNLDDTIEFDFYKLKTCMRSLHAKTSAGEKRDLAKYALKIFIELKKHRTEQAEDLIQLD</sequence>
<accession>A0A518FGZ6</accession>